<gene>
    <name evidence="1" type="ORF">BJ212DRAFT_54893</name>
</gene>
<dbReference type="GeneID" id="64637488"/>
<proteinExistence type="predicted"/>
<dbReference type="OrthoDB" id="1600564at2759"/>
<organism evidence="1 2">
    <name type="scientific">Suillus subaureus</name>
    <dbReference type="NCBI Taxonomy" id="48587"/>
    <lineage>
        <taxon>Eukaryota</taxon>
        <taxon>Fungi</taxon>
        <taxon>Dikarya</taxon>
        <taxon>Basidiomycota</taxon>
        <taxon>Agaricomycotina</taxon>
        <taxon>Agaricomycetes</taxon>
        <taxon>Agaricomycetidae</taxon>
        <taxon>Boletales</taxon>
        <taxon>Suillineae</taxon>
        <taxon>Suillaceae</taxon>
        <taxon>Suillus</taxon>
    </lineage>
</organism>
<protein>
    <submittedName>
        <fullName evidence="1">Uncharacterized protein</fullName>
    </submittedName>
</protein>
<accession>A0A9P7EQ31</accession>
<name>A0A9P7EQ31_9AGAM</name>
<evidence type="ECO:0000313" key="2">
    <source>
        <dbReference type="Proteomes" id="UP000807769"/>
    </source>
</evidence>
<dbReference type="EMBL" id="JABBWG010000001">
    <property type="protein sequence ID" value="KAG1827464.1"/>
    <property type="molecule type" value="Genomic_DNA"/>
</dbReference>
<dbReference type="Proteomes" id="UP000807769">
    <property type="component" value="Unassembled WGS sequence"/>
</dbReference>
<dbReference type="RefSeq" id="XP_041200311.1">
    <property type="nucleotide sequence ID" value="XM_041343472.1"/>
</dbReference>
<keyword evidence="2" id="KW-1185">Reference proteome</keyword>
<evidence type="ECO:0000313" key="1">
    <source>
        <dbReference type="EMBL" id="KAG1827464.1"/>
    </source>
</evidence>
<comment type="caution">
    <text evidence="1">The sequence shown here is derived from an EMBL/GenBank/DDBJ whole genome shotgun (WGS) entry which is preliminary data.</text>
</comment>
<reference evidence="1" key="1">
    <citation type="journal article" date="2020" name="New Phytol.">
        <title>Comparative genomics reveals dynamic genome evolution in host specialist ectomycorrhizal fungi.</title>
        <authorList>
            <person name="Lofgren L.A."/>
            <person name="Nguyen N.H."/>
            <person name="Vilgalys R."/>
            <person name="Ruytinx J."/>
            <person name="Liao H.L."/>
            <person name="Branco S."/>
            <person name="Kuo A."/>
            <person name="LaButti K."/>
            <person name="Lipzen A."/>
            <person name="Andreopoulos W."/>
            <person name="Pangilinan J."/>
            <person name="Riley R."/>
            <person name="Hundley H."/>
            <person name="Na H."/>
            <person name="Barry K."/>
            <person name="Grigoriev I.V."/>
            <person name="Stajich J.E."/>
            <person name="Kennedy P.G."/>
        </authorList>
    </citation>
    <scope>NUCLEOTIDE SEQUENCE</scope>
    <source>
        <strain evidence="1">MN1</strain>
    </source>
</reference>
<dbReference type="AlphaFoldDB" id="A0A9P7EQ31"/>
<sequence>MYLHAQESNINMQTRSFGWTNITEIEFSLTVCFLRASGRGSVLKRALDCSCSSLPLIDPAPVFTVVDTQFIQYNVLNEWQTFGFVNITGYCKTYENGPLTHTYRVVGAAPVLSYL</sequence>